<dbReference type="AlphaFoldDB" id="A0AAV4VHR5"/>
<evidence type="ECO:0000313" key="2">
    <source>
        <dbReference type="EMBL" id="GIY69951.1"/>
    </source>
</evidence>
<dbReference type="EMBL" id="BPLQ01013128">
    <property type="protein sequence ID" value="GIY69951.1"/>
    <property type="molecule type" value="Genomic_DNA"/>
</dbReference>
<dbReference type="Proteomes" id="UP001054837">
    <property type="component" value="Unassembled WGS sequence"/>
</dbReference>
<keyword evidence="1" id="KW-0472">Membrane</keyword>
<reference evidence="2 3" key="1">
    <citation type="submission" date="2021-06" db="EMBL/GenBank/DDBJ databases">
        <title>Caerostris darwini draft genome.</title>
        <authorList>
            <person name="Kono N."/>
            <person name="Arakawa K."/>
        </authorList>
    </citation>
    <scope>NUCLEOTIDE SEQUENCE [LARGE SCALE GENOMIC DNA]</scope>
</reference>
<keyword evidence="1" id="KW-1133">Transmembrane helix</keyword>
<accession>A0AAV4VHR5</accession>
<evidence type="ECO:0000313" key="3">
    <source>
        <dbReference type="Proteomes" id="UP001054837"/>
    </source>
</evidence>
<sequence>MITTTTTDLANMVTVLDTHHKRITSSNKRSHKKDSILGYYVFLIILSGQINLKVIPHLFPCRSMKVLLLLVLVAVAAAVPYRENEQESDLVDERKADFNLRDVLTKIKEHLKKTVDPELLKEKIEKIFGQGSELLDQLLQTLREKGRKKMLILIDMLLGDDDEDEHKRSERGISDYWQKIKDYFKDLQIDLKEKYAKFGEWVKDKLGKGMEHSKDKMQNIKAIAGEFLKHAKGISKEIAAEAGEFFKNYKEDLGNVWDEIKEKINEIRNRND</sequence>
<proteinExistence type="predicted"/>
<dbReference type="Gene3D" id="1.20.120.20">
    <property type="entry name" value="Apolipoprotein"/>
    <property type="match status" value="1"/>
</dbReference>
<feature type="transmembrane region" description="Helical" evidence="1">
    <location>
        <begin position="36"/>
        <end position="54"/>
    </location>
</feature>
<evidence type="ECO:0000256" key="1">
    <source>
        <dbReference type="SAM" id="Phobius"/>
    </source>
</evidence>
<protein>
    <submittedName>
        <fullName evidence="2">Uncharacterized protein</fullName>
    </submittedName>
</protein>
<keyword evidence="1" id="KW-0812">Transmembrane</keyword>
<keyword evidence="3" id="KW-1185">Reference proteome</keyword>
<organism evidence="2 3">
    <name type="scientific">Caerostris darwini</name>
    <dbReference type="NCBI Taxonomy" id="1538125"/>
    <lineage>
        <taxon>Eukaryota</taxon>
        <taxon>Metazoa</taxon>
        <taxon>Ecdysozoa</taxon>
        <taxon>Arthropoda</taxon>
        <taxon>Chelicerata</taxon>
        <taxon>Arachnida</taxon>
        <taxon>Araneae</taxon>
        <taxon>Araneomorphae</taxon>
        <taxon>Entelegynae</taxon>
        <taxon>Araneoidea</taxon>
        <taxon>Araneidae</taxon>
        <taxon>Caerostris</taxon>
    </lineage>
</organism>
<gene>
    <name evidence="2" type="primary">AVEN_91872_1</name>
    <name evidence="2" type="ORF">CDAR_60631</name>
</gene>
<name>A0AAV4VHR5_9ARAC</name>
<comment type="caution">
    <text evidence="2">The sequence shown here is derived from an EMBL/GenBank/DDBJ whole genome shotgun (WGS) entry which is preliminary data.</text>
</comment>